<dbReference type="Proteomes" id="UP000824258">
    <property type="component" value="Unassembled WGS sequence"/>
</dbReference>
<dbReference type="InterPro" id="IPR006171">
    <property type="entry name" value="TOPRIM_dom"/>
</dbReference>
<evidence type="ECO:0000256" key="2">
    <source>
        <dbReference type="ARBA" id="ARBA00022515"/>
    </source>
</evidence>
<dbReference type="SUPFAM" id="SSF57783">
    <property type="entry name" value="Zinc beta-ribbon"/>
    <property type="match status" value="1"/>
</dbReference>
<keyword evidence="5 12" id="KW-0235">DNA replication</keyword>
<evidence type="ECO:0000256" key="1">
    <source>
        <dbReference type="ARBA" id="ARBA00022478"/>
    </source>
</evidence>
<comment type="function">
    <text evidence="12 13">RNA polymerase that catalyzes the synthesis of short RNA molecules used as primers for DNA polymerase during DNA replication.</text>
</comment>
<evidence type="ECO:0000256" key="9">
    <source>
        <dbReference type="ARBA" id="ARBA00022842"/>
    </source>
</evidence>
<dbReference type="EMBL" id="DVGD01000102">
    <property type="protein sequence ID" value="HIR09459.1"/>
    <property type="molecule type" value="Genomic_DNA"/>
</dbReference>
<keyword evidence="3 12" id="KW-0808">Transferase</keyword>
<dbReference type="GO" id="GO:0005737">
    <property type="term" value="C:cytoplasm"/>
    <property type="evidence" value="ECO:0007669"/>
    <property type="project" value="TreeGrafter"/>
</dbReference>
<dbReference type="InterPro" id="IPR036977">
    <property type="entry name" value="DNA_primase_Znf_CHC2"/>
</dbReference>
<dbReference type="PROSITE" id="PS50880">
    <property type="entry name" value="TOPRIM"/>
    <property type="match status" value="1"/>
</dbReference>
<dbReference type="CDD" id="cd03364">
    <property type="entry name" value="TOPRIM_DnaG_primases"/>
    <property type="match status" value="1"/>
</dbReference>
<dbReference type="GO" id="GO:0008270">
    <property type="term" value="F:zinc ion binding"/>
    <property type="evidence" value="ECO:0007669"/>
    <property type="project" value="UniProtKB-UniRule"/>
</dbReference>
<dbReference type="GO" id="GO:1990077">
    <property type="term" value="C:primosome complex"/>
    <property type="evidence" value="ECO:0007669"/>
    <property type="project" value="UniProtKB-KW"/>
</dbReference>
<dbReference type="GO" id="GO:0006269">
    <property type="term" value="P:DNA replication, synthesis of primer"/>
    <property type="evidence" value="ECO:0007669"/>
    <property type="project" value="UniProtKB-UniRule"/>
</dbReference>
<dbReference type="Pfam" id="PF01807">
    <property type="entry name" value="Zn_ribbon_DnaG"/>
    <property type="match status" value="1"/>
</dbReference>
<comment type="subunit">
    <text evidence="12">Monomer. Interacts with DnaB.</text>
</comment>
<sequence>MAFPASFLDELTARNPIEDVVGQYVSLTRRGSNLFGLCPFHSEKTPSFSVAPDKGIYYCFGCHKGGGPVNFIMEIENLDYPDAVRFLAKRAGMEVPEDTEYRSTYRKQERLRALSKEAARFFRAQLFSPAGKEAQQYLLRRGVSSQTVARFGLGYAPDGWSSLLDTMQKSGYTKEELLDAGLVLQSKKGGYYDRFRNRLMFPIIDVRGNVIGFGGRVMDDSKPKYLNSPETIIFNKRKNLFALNVAKKSKAGMLILTEGYMDAIALHQYGFDCAVASLGTALTEEHAQLLAKYTQQVVLTYDGDEAGQNATRRAIPMLERAGLQVKILRMKGAKDPDEFLKKNGADAFRALLQKSENQAEYRLQSLKNKYDLHDDAQRVSFLREAAELISTFSTVVERDVYGRRAAEAAGVTPEAMKQEVSNAYRRRIAREKKRQERVDLDLNAQQQPKEKGIHYDNLRSAMAEEQLLAQVLKDPVLLPEVKLLPEQFSSPLLGRAFSLLLRCQQEGRPVSLASLEGDFTPEEMNHLSSVARRRDALISEQAISDCCNVIREAYGRSVRTGEDALRAMQQQFQHKKGYGG</sequence>
<evidence type="ECO:0000259" key="15">
    <source>
        <dbReference type="PROSITE" id="PS50880"/>
    </source>
</evidence>
<evidence type="ECO:0000313" key="17">
    <source>
        <dbReference type="Proteomes" id="UP000824258"/>
    </source>
</evidence>
<dbReference type="InterPro" id="IPR013264">
    <property type="entry name" value="DNAG_N"/>
</dbReference>
<dbReference type="SMART" id="SM00400">
    <property type="entry name" value="ZnF_CHCC"/>
    <property type="match status" value="1"/>
</dbReference>
<dbReference type="Pfam" id="PF10410">
    <property type="entry name" value="DnaB_bind"/>
    <property type="match status" value="1"/>
</dbReference>
<evidence type="ECO:0000256" key="14">
    <source>
        <dbReference type="PIRSR" id="PIRSR002811-1"/>
    </source>
</evidence>
<dbReference type="Pfam" id="PF13155">
    <property type="entry name" value="Toprim_2"/>
    <property type="match status" value="1"/>
</dbReference>
<feature type="zinc finger region" description="CHC2-type" evidence="12 14">
    <location>
        <begin position="38"/>
        <end position="62"/>
    </location>
</feature>
<comment type="similarity">
    <text evidence="12 13">Belongs to the DnaG primase family.</text>
</comment>
<comment type="domain">
    <text evidence="12">Contains an N-terminal zinc-binding domain, a central core domain that contains the primase activity, and a C-terminal DnaB-binding domain.</text>
</comment>
<organism evidence="16 17">
    <name type="scientific">Candidatus Avoscillospira stercoripullorum</name>
    <dbReference type="NCBI Taxonomy" id="2840709"/>
    <lineage>
        <taxon>Bacteria</taxon>
        <taxon>Bacillati</taxon>
        <taxon>Bacillota</taxon>
        <taxon>Clostridia</taxon>
        <taxon>Eubacteriales</taxon>
        <taxon>Oscillospiraceae</taxon>
        <taxon>Oscillospiraceae incertae sedis</taxon>
        <taxon>Candidatus Avoscillospira</taxon>
    </lineage>
</organism>
<keyword evidence="8 12" id="KW-0862">Zinc</keyword>
<dbReference type="FunFam" id="3.40.1360.10:FF:000002">
    <property type="entry name" value="DNA primase"/>
    <property type="match status" value="1"/>
</dbReference>
<evidence type="ECO:0000313" key="16">
    <source>
        <dbReference type="EMBL" id="HIR09459.1"/>
    </source>
</evidence>
<accession>A0A9D1D835</accession>
<dbReference type="InterPro" id="IPR019475">
    <property type="entry name" value="DNA_primase_DnaB-bd"/>
</dbReference>
<name>A0A9D1D835_9FIRM</name>
<keyword evidence="2 12" id="KW-0639">Primosome</keyword>
<dbReference type="GO" id="GO:0000428">
    <property type="term" value="C:DNA-directed RNA polymerase complex"/>
    <property type="evidence" value="ECO:0007669"/>
    <property type="project" value="UniProtKB-KW"/>
</dbReference>
<reference evidence="16" key="1">
    <citation type="submission" date="2020-10" db="EMBL/GenBank/DDBJ databases">
        <authorList>
            <person name="Gilroy R."/>
        </authorList>
    </citation>
    <scope>NUCLEOTIDE SEQUENCE</scope>
    <source>
        <strain evidence="16">ChiHjej9B8-7071</strain>
    </source>
</reference>
<keyword evidence="7 12" id="KW-0863">Zinc-finger</keyword>
<dbReference type="InterPro" id="IPR037068">
    <property type="entry name" value="DNA_primase_core_N_sf"/>
</dbReference>
<dbReference type="InterPro" id="IPR030846">
    <property type="entry name" value="DnaG_bac"/>
</dbReference>
<keyword evidence="10 12" id="KW-0238">DNA-binding</keyword>
<dbReference type="PIRSF" id="PIRSF002811">
    <property type="entry name" value="DnaG"/>
    <property type="match status" value="1"/>
</dbReference>
<reference evidence="16" key="2">
    <citation type="journal article" date="2021" name="PeerJ">
        <title>Extensive microbial diversity within the chicken gut microbiome revealed by metagenomics and culture.</title>
        <authorList>
            <person name="Gilroy R."/>
            <person name="Ravi A."/>
            <person name="Getino M."/>
            <person name="Pursley I."/>
            <person name="Horton D.L."/>
            <person name="Alikhan N.F."/>
            <person name="Baker D."/>
            <person name="Gharbi K."/>
            <person name="Hall N."/>
            <person name="Watson M."/>
            <person name="Adriaenssens E.M."/>
            <person name="Foster-Nyarko E."/>
            <person name="Jarju S."/>
            <person name="Secka A."/>
            <person name="Antonio M."/>
            <person name="Oren A."/>
            <person name="Chaudhuri R.R."/>
            <person name="La Ragione R."/>
            <person name="Hildebrand F."/>
            <person name="Pallen M.J."/>
        </authorList>
    </citation>
    <scope>NUCLEOTIDE SEQUENCE</scope>
    <source>
        <strain evidence="16">ChiHjej9B8-7071</strain>
    </source>
</reference>
<keyword evidence="9" id="KW-0460">Magnesium</keyword>
<dbReference type="Gene3D" id="3.40.1360.10">
    <property type="match status" value="1"/>
</dbReference>
<dbReference type="AlphaFoldDB" id="A0A9D1D835"/>
<dbReference type="PANTHER" id="PTHR30313">
    <property type="entry name" value="DNA PRIMASE"/>
    <property type="match status" value="1"/>
</dbReference>
<dbReference type="EC" id="2.7.7.101" evidence="12"/>
<dbReference type="InterPro" id="IPR034151">
    <property type="entry name" value="TOPRIM_DnaG_bac"/>
</dbReference>
<evidence type="ECO:0000256" key="4">
    <source>
        <dbReference type="ARBA" id="ARBA00022695"/>
    </source>
</evidence>
<evidence type="ECO:0000256" key="13">
    <source>
        <dbReference type="PIRNR" id="PIRNR002811"/>
    </source>
</evidence>
<evidence type="ECO:0000256" key="8">
    <source>
        <dbReference type="ARBA" id="ARBA00022833"/>
    </source>
</evidence>
<proteinExistence type="inferred from homology"/>
<evidence type="ECO:0000256" key="7">
    <source>
        <dbReference type="ARBA" id="ARBA00022771"/>
    </source>
</evidence>
<dbReference type="InterPro" id="IPR016136">
    <property type="entry name" value="DNA_helicase_N/primase_C"/>
</dbReference>
<keyword evidence="1 12" id="KW-0240">DNA-directed RNA polymerase</keyword>
<dbReference type="GO" id="GO:0003899">
    <property type="term" value="F:DNA-directed RNA polymerase activity"/>
    <property type="evidence" value="ECO:0007669"/>
    <property type="project" value="UniProtKB-UniRule"/>
</dbReference>
<gene>
    <name evidence="12" type="primary">dnaG</name>
    <name evidence="16" type="ORF">IAA70_03530</name>
</gene>
<evidence type="ECO:0000256" key="11">
    <source>
        <dbReference type="ARBA" id="ARBA00023163"/>
    </source>
</evidence>
<dbReference type="Pfam" id="PF08275">
    <property type="entry name" value="DNAG_N"/>
    <property type="match status" value="1"/>
</dbReference>
<dbReference type="SMART" id="SM00493">
    <property type="entry name" value="TOPRIM"/>
    <property type="match status" value="1"/>
</dbReference>
<dbReference type="FunFam" id="3.90.980.10:FF:000001">
    <property type="entry name" value="DNA primase"/>
    <property type="match status" value="1"/>
</dbReference>
<dbReference type="Gene3D" id="3.90.580.10">
    <property type="entry name" value="Zinc finger, CHC2-type domain"/>
    <property type="match status" value="1"/>
</dbReference>
<keyword evidence="6 12" id="KW-0479">Metal-binding</keyword>
<dbReference type="Gene3D" id="3.90.980.10">
    <property type="entry name" value="DNA primase, catalytic core, N-terminal domain"/>
    <property type="match status" value="1"/>
</dbReference>
<dbReference type="HAMAP" id="MF_00974">
    <property type="entry name" value="DNA_primase_DnaG"/>
    <property type="match status" value="1"/>
</dbReference>
<evidence type="ECO:0000256" key="5">
    <source>
        <dbReference type="ARBA" id="ARBA00022705"/>
    </source>
</evidence>
<comment type="caution">
    <text evidence="16">The sequence shown here is derived from an EMBL/GenBank/DDBJ whole genome shotgun (WGS) entry which is preliminary data.</text>
</comment>
<dbReference type="SUPFAM" id="SSF56731">
    <property type="entry name" value="DNA primase core"/>
    <property type="match status" value="1"/>
</dbReference>
<dbReference type="NCBIfam" id="TIGR01391">
    <property type="entry name" value="dnaG"/>
    <property type="match status" value="1"/>
</dbReference>
<dbReference type="InterPro" id="IPR050219">
    <property type="entry name" value="DnaG_primase"/>
</dbReference>
<dbReference type="Gene3D" id="1.10.860.10">
    <property type="entry name" value="DNAb Helicase, Chain A"/>
    <property type="match status" value="1"/>
</dbReference>
<feature type="domain" description="Toprim" evidence="15">
    <location>
        <begin position="252"/>
        <end position="333"/>
    </location>
</feature>
<dbReference type="InterPro" id="IPR006295">
    <property type="entry name" value="DNA_primase_DnaG"/>
</dbReference>
<dbReference type="PANTHER" id="PTHR30313:SF2">
    <property type="entry name" value="DNA PRIMASE"/>
    <property type="match status" value="1"/>
</dbReference>
<protein>
    <recommendedName>
        <fullName evidence="12 13">DNA primase</fullName>
        <ecNumber evidence="12">2.7.7.101</ecNumber>
    </recommendedName>
</protein>
<evidence type="ECO:0000256" key="3">
    <source>
        <dbReference type="ARBA" id="ARBA00022679"/>
    </source>
</evidence>
<comment type="cofactor">
    <cofactor evidence="12 13 14">
        <name>Zn(2+)</name>
        <dbReference type="ChEBI" id="CHEBI:29105"/>
    </cofactor>
    <text evidence="12 13 14">Binds 1 zinc ion per monomer.</text>
</comment>
<dbReference type="InterPro" id="IPR002694">
    <property type="entry name" value="Znf_CHC2"/>
</dbReference>
<evidence type="ECO:0000256" key="12">
    <source>
        <dbReference type="HAMAP-Rule" id="MF_00974"/>
    </source>
</evidence>
<evidence type="ECO:0000256" key="6">
    <source>
        <dbReference type="ARBA" id="ARBA00022723"/>
    </source>
</evidence>
<comment type="catalytic activity">
    <reaction evidence="12">
        <text>ssDNA + n NTP = ssDNA/pppN(pN)n-1 hybrid + (n-1) diphosphate.</text>
        <dbReference type="EC" id="2.7.7.101"/>
    </reaction>
</comment>
<dbReference type="FunFam" id="3.90.580.10:FF:000001">
    <property type="entry name" value="DNA primase"/>
    <property type="match status" value="1"/>
</dbReference>
<evidence type="ECO:0000256" key="10">
    <source>
        <dbReference type="ARBA" id="ARBA00023125"/>
    </source>
</evidence>
<dbReference type="GO" id="GO:0003677">
    <property type="term" value="F:DNA binding"/>
    <property type="evidence" value="ECO:0007669"/>
    <property type="project" value="UniProtKB-KW"/>
</dbReference>
<keyword evidence="4 12" id="KW-0548">Nucleotidyltransferase</keyword>
<keyword evidence="11 12" id="KW-0804">Transcription</keyword>